<feature type="transmembrane region" description="Helical" evidence="1">
    <location>
        <begin position="85"/>
        <end position="105"/>
    </location>
</feature>
<protein>
    <submittedName>
        <fullName evidence="2">Uncharacterized protein</fullName>
    </submittedName>
</protein>
<gene>
    <name evidence="2" type="ORF">ROLI_029580</name>
</gene>
<proteinExistence type="predicted"/>
<keyword evidence="1" id="KW-0812">Transmembrane</keyword>
<keyword evidence="1" id="KW-0472">Membrane</keyword>
<dbReference type="RefSeq" id="WP_187429684.1">
    <property type="nucleotide sequence ID" value="NZ_CP143423.1"/>
</dbReference>
<sequence>MSGWLDVMQGPATSGYMNKKHPSSLTRLFRLARGTLSPPPGTARIAIALIYGIVCHVIFALAVLSMIVAMFLGMSLSLGTVPAPWSVLANAALIAQFPIVHSILLTPSGGKLLTKLAPANHGETLPEQRPRLDQNSLGLILR</sequence>
<feature type="transmembrane region" description="Helical" evidence="1">
    <location>
        <begin position="45"/>
        <end position="73"/>
    </location>
</feature>
<reference evidence="3" key="2">
    <citation type="submission" date="2024-01" db="EMBL/GenBank/DDBJ databases">
        <title>Roseobacter fucihabitans sp. nov., isolated from the brown alga Fucus spiralis.</title>
        <authorList>
            <person name="Hahnke S."/>
            <person name="Berger M."/>
            <person name="Schlingloff A."/>
            <person name="Athale I."/>
            <person name="Neumann-Schaal M."/>
            <person name="Adenaya A."/>
            <person name="Poehlein A."/>
            <person name="Daniel R."/>
            <person name="Pertersen J."/>
            <person name="Brinkhoff T."/>
        </authorList>
    </citation>
    <scope>NUCLEOTIDE SEQUENCE [LARGE SCALE GENOMIC DNA]</scope>
    <source>
        <strain evidence="3">B14</strain>
    </source>
</reference>
<keyword evidence="1" id="KW-1133">Transmembrane helix</keyword>
<evidence type="ECO:0000256" key="1">
    <source>
        <dbReference type="SAM" id="Phobius"/>
    </source>
</evidence>
<dbReference type="Proteomes" id="UP001318682">
    <property type="component" value="Chromosome"/>
</dbReference>
<organism evidence="2 3">
    <name type="scientific">Roseobacter fucihabitans</name>
    <dbReference type="NCBI Taxonomy" id="1537242"/>
    <lineage>
        <taxon>Bacteria</taxon>
        <taxon>Pseudomonadati</taxon>
        <taxon>Pseudomonadota</taxon>
        <taxon>Alphaproteobacteria</taxon>
        <taxon>Rhodobacterales</taxon>
        <taxon>Roseobacteraceae</taxon>
        <taxon>Roseobacter</taxon>
    </lineage>
</organism>
<evidence type="ECO:0000313" key="3">
    <source>
        <dbReference type="Proteomes" id="UP001318682"/>
    </source>
</evidence>
<keyword evidence="3" id="KW-1185">Reference proteome</keyword>
<evidence type="ECO:0000313" key="2">
    <source>
        <dbReference type="EMBL" id="WVX49863.1"/>
    </source>
</evidence>
<dbReference type="EMBL" id="CP143423">
    <property type="protein sequence ID" value="WVX49863.1"/>
    <property type="molecule type" value="Genomic_DNA"/>
</dbReference>
<reference evidence="2 3" key="1">
    <citation type="submission" date="2015-07" db="EMBL/GenBank/DDBJ databases">
        <authorList>
            <person name="Voget S."/>
            <person name="Dogs M."/>
            <person name="Brinkhoff T.H."/>
            <person name="Daniel R."/>
        </authorList>
    </citation>
    <scope>NUCLEOTIDE SEQUENCE [LARGE SCALE GENOMIC DNA]</scope>
    <source>
        <strain evidence="2 3">B14</strain>
    </source>
</reference>
<accession>A0ABZ2BV91</accession>
<name>A0ABZ2BV91_9RHOB</name>